<sequence length="430" mass="47407">MNADVALDTGQLLAEHDGTLRGHVRMPPRLGTVVERIGPLNLTHYGTHCVVDHPPLNAEDSASAARLAEMVQVSAAARTEPVEWRVFHHDAAASHLSIALGTAGFSAGWERSVLVGEIAELDFPEPEPMWEAGSVRWDEPQAQQALDLAARTGPHRVPLETWHAMRSAPYWDVEVRVLTHRGMVTGACWLENVSDTAYAVIGGLTAARPELLAHLPLWRFRPLSKQFLVADADGEVRDVLLATGFREVTTVRSHHWTPPGEPAATPPARHSLNNGEVRQIERRCEARVGFDYDSGSGRYRAPADSRRWFYGLLGDRDDPTIAAAESVIERGLRACVRPGEWVYECRPYLNGWEFDPHRVGGPGQPSWPGTAIADQEFQFLTTADARVGTFGHYLEQTLVVFGEDLLAQVADDLDRLLGSGTWTFDSQAPT</sequence>
<gene>
    <name evidence="1" type="ORF">EBO15_11800</name>
</gene>
<protein>
    <submittedName>
        <fullName evidence="1">DUF2716 domain-containing protein</fullName>
    </submittedName>
</protein>
<comment type="caution">
    <text evidence="1">The sequence shown here is derived from an EMBL/GenBank/DDBJ whole genome shotgun (WGS) entry which is preliminary data.</text>
</comment>
<proteinExistence type="predicted"/>
<keyword evidence="2" id="KW-1185">Reference proteome</keyword>
<dbReference type="Proteomes" id="UP000282674">
    <property type="component" value="Unassembled WGS sequence"/>
</dbReference>
<name>A0A3M2M5H9_9ACTN</name>
<dbReference type="EMBL" id="RFFG01000016">
    <property type="protein sequence ID" value="RMI44947.1"/>
    <property type="molecule type" value="Genomic_DNA"/>
</dbReference>
<dbReference type="InterPro" id="IPR020323">
    <property type="entry name" value="DUF2716"/>
</dbReference>
<organism evidence="1 2">
    <name type="scientific">Actinomadura harenae</name>
    <dbReference type="NCBI Taxonomy" id="2483351"/>
    <lineage>
        <taxon>Bacteria</taxon>
        <taxon>Bacillati</taxon>
        <taxon>Actinomycetota</taxon>
        <taxon>Actinomycetes</taxon>
        <taxon>Streptosporangiales</taxon>
        <taxon>Thermomonosporaceae</taxon>
        <taxon>Actinomadura</taxon>
    </lineage>
</organism>
<dbReference type="AlphaFoldDB" id="A0A3M2M5H9"/>
<accession>A0A3M2M5H9</accession>
<reference evidence="1 2" key="1">
    <citation type="submission" date="2018-10" db="EMBL/GenBank/DDBJ databases">
        <title>Isolation from soil.</title>
        <authorList>
            <person name="Hu J."/>
        </authorList>
    </citation>
    <scope>NUCLEOTIDE SEQUENCE [LARGE SCALE GENOMIC DNA]</scope>
    <source>
        <strain evidence="1 2">NEAU-Ht49</strain>
    </source>
</reference>
<evidence type="ECO:0000313" key="1">
    <source>
        <dbReference type="EMBL" id="RMI44947.1"/>
    </source>
</evidence>
<evidence type="ECO:0000313" key="2">
    <source>
        <dbReference type="Proteomes" id="UP000282674"/>
    </source>
</evidence>
<dbReference type="Pfam" id="PF10898">
    <property type="entry name" value="DUF2716"/>
    <property type="match status" value="1"/>
</dbReference>